<evidence type="ECO:0000259" key="5">
    <source>
        <dbReference type="Pfam" id="PF00479"/>
    </source>
</evidence>
<dbReference type="InterPro" id="IPR022674">
    <property type="entry name" value="G6P_DH_NAD-bd"/>
</dbReference>
<dbReference type="Pfam" id="PF00479">
    <property type="entry name" value="G6PD_N"/>
    <property type="match status" value="1"/>
</dbReference>
<keyword evidence="3" id="KW-0119">Carbohydrate metabolism</keyword>
<evidence type="ECO:0000256" key="1">
    <source>
        <dbReference type="ARBA" id="ARBA00022526"/>
    </source>
</evidence>
<dbReference type="GO" id="GO:0009051">
    <property type="term" value="P:pentose-phosphate shunt, oxidative branch"/>
    <property type="evidence" value="ECO:0007669"/>
    <property type="project" value="TreeGrafter"/>
</dbReference>
<gene>
    <name evidence="7" type="ORF">ACHHYP_14503</name>
</gene>
<dbReference type="EMBL" id="JNBR01002133">
    <property type="protein sequence ID" value="OQR83615.1"/>
    <property type="molecule type" value="Genomic_DNA"/>
</dbReference>
<feature type="chain" id="PRO_5012596564" description="Glucose-6-phosphate 1-dehydrogenase" evidence="4">
    <location>
        <begin position="22"/>
        <end position="403"/>
    </location>
</feature>
<comment type="caution">
    <text evidence="7">The sequence shown here is derived from an EMBL/GenBank/DDBJ whole genome shotgun (WGS) entry which is preliminary data.</text>
</comment>
<dbReference type="PRINTS" id="PR00079">
    <property type="entry name" value="G6PDHDRGNASE"/>
</dbReference>
<dbReference type="InterPro" id="IPR001282">
    <property type="entry name" value="G6P_DH"/>
</dbReference>
<keyword evidence="1" id="KW-0313">Glucose metabolism</keyword>
<feature type="signal peptide" evidence="4">
    <location>
        <begin position="1"/>
        <end position="21"/>
    </location>
</feature>
<dbReference type="Gene3D" id="3.30.360.10">
    <property type="entry name" value="Dihydrodipicolinate Reductase, domain 2"/>
    <property type="match status" value="2"/>
</dbReference>
<feature type="domain" description="Glucose-6-phosphate dehydrogenase NAD-binding" evidence="5">
    <location>
        <begin position="83"/>
        <end position="181"/>
    </location>
</feature>
<name>A0A1V9YD16_ACHHY</name>
<dbReference type="PANTHER" id="PTHR23429">
    <property type="entry name" value="GLUCOSE-6-PHOSPHATE 1-DEHYDROGENASE G6PD"/>
    <property type="match status" value="1"/>
</dbReference>
<accession>A0A1V9YD16</accession>
<keyword evidence="4" id="KW-0732">Signal</keyword>
<dbReference type="STRING" id="1202772.A0A1V9YD16"/>
<feature type="domain" description="Glucose-6-phosphate dehydrogenase C-terminal" evidence="6">
    <location>
        <begin position="266"/>
        <end position="391"/>
    </location>
</feature>
<proteinExistence type="predicted"/>
<evidence type="ECO:0000256" key="2">
    <source>
        <dbReference type="ARBA" id="ARBA00022857"/>
    </source>
</evidence>
<dbReference type="OrthoDB" id="60984at2759"/>
<dbReference type="GO" id="GO:0006006">
    <property type="term" value="P:glucose metabolic process"/>
    <property type="evidence" value="ECO:0007669"/>
    <property type="project" value="UniProtKB-KW"/>
</dbReference>
<reference evidence="7 8" key="1">
    <citation type="journal article" date="2014" name="Genome Biol. Evol.">
        <title>The secreted proteins of Achlya hypogyna and Thraustotheca clavata identify the ancestral oomycete secretome and reveal gene acquisitions by horizontal gene transfer.</title>
        <authorList>
            <person name="Misner I."/>
            <person name="Blouin N."/>
            <person name="Leonard G."/>
            <person name="Richards T.A."/>
            <person name="Lane C.E."/>
        </authorList>
    </citation>
    <scope>NUCLEOTIDE SEQUENCE [LARGE SCALE GENOMIC DNA]</scope>
    <source>
        <strain evidence="7 8">ATCC 48635</strain>
    </source>
</reference>
<dbReference type="GO" id="GO:0004345">
    <property type="term" value="F:glucose-6-phosphate dehydrogenase activity"/>
    <property type="evidence" value="ECO:0007669"/>
    <property type="project" value="InterPro"/>
</dbReference>
<organism evidence="7 8">
    <name type="scientific">Achlya hypogyna</name>
    <name type="common">Oomycete</name>
    <name type="synonym">Protoachlya hypogyna</name>
    <dbReference type="NCBI Taxonomy" id="1202772"/>
    <lineage>
        <taxon>Eukaryota</taxon>
        <taxon>Sar</taxon>
        <taxon>Stramenopiles</taxon>
        <taxon>Oomycota</taxon>
        <taxon>Saprolegniomycetes</taxon>
        <taxon>Saprolegniales</taxon>
        <taxon>Achlyaceae</taxon>
        <taxon>Achlya</taxon>
    </lineage>
</organism>
<keyword evidence="2" id="KW-0521">NADP</keyword>
<evidence type="ECO:0008006" key="9">
    <source>
        <dbReference type="Google" id="ProtNLM"/>
    </source>
</evidence>
<dbReference type="AlphaFoldDB" id="A0A1V9YD16"/>
<feature type="domain" description="Glucose-6-phosphate dehydrogenase C-terminal" evidence="6">
    <location>
        <begin position="199"/>
        <end position="235"/>
    </location>
</feature>
<dbReference type="Gene3D" id="3.40.50.720">
    <property type="entry name" value="NAD(P)-binding Rossmann-like Domain"/>
    <property type="match status" value="1"/>
</dbReference>
<evidence type="ECO:0000256" key="4">
    <source>
        <dbReference type="SAM" id="SignalP"/>
    </source>
</evidence>
<sequence length="403" mass="44027">MTPHWIIAAVIVACWRLGTVATHVQLLVVGGTGNLAEKYIWPALNELQQRHTMAVWAAGTDTPADAAPRLASIVPDSLSISYAQLARAEDYEALSRRPEWTIDSTAGLIVYLAIPPKFFAQTCDWVHTHLRSAMRPWLRVVVEKPFGHDLPSARTLARALEAQFDGSELFLIDHYLGKPSVRGLQAFLGANAHWWAATDIAIHMRETESCAGRTGYFEGVGIVRDVMANHLTVVLGQYRSYSEHANVSLTTTTTAAAAVFRRAEGSVVVSAGKAFASRSTTIAVLLGSCRVDITIQAGPAEQISVHVCADHAANVVLPPGWAWTSATHLAPIRGPVDGAYKFLLDQVLRGDRRYFMGVDEILQAWTMWTPVLRHADATAHHALVQYGDGTADDAFLRRPVQIP</sequence>
<dbReference type="SUPFAM" id="SSF51735">
    <property type="entry name" value="NAD(P)-binding Rossmann-fold domains"/>
    <property type="match status" value="1"/>
</dbReference>
<evidence type="ECO:0000256" key="3">
    <source>
        <dbReference type="ARBA" id="ARBA00023277"/>
    </source>
</evidence>
<dbReference type="Proteomes" id="UP000243579">
    <property type="component" value="Unassembled WGS sequence"/>
</dbReference>
<dbReference type="Pfam" id="PF02781">
    <property type="entry name" value="G6PD_C"/>
    <property type="match status" value="2"/>
</dbReference>
<dbReference type="GO" id="GO:0050661">
    <property type="term" value="F:NADP binding"/>
    <property type="evidence" value="ECO:0007669"/>
    <property type="project" value="InterPro"/>
</dbReference>
<dbReference type="GO" id="GO:0005783">
    <property type="term" value="C:endoplasmic reticulum"/>
    <property type="evidence" value="ECO:0007669"/>
    <property type="project" value="TreeGrafter"/>
</dbReference>
<dbReference type="InterPro" id="IPR036291">
    <property type="entry name" value="NAD(P)-bd_dom_sf"/>
</dbReference>
<dbReference type="PANTHER" id="PTHR23429:SF7">
    <property type="entry name" value="GDH_6PGL ENDOPLASMIC BIFUNCTIONAL PROTEIN"/>
    <property type="match status" value="1"/>
</dbReference>
<evidence type="ECO:0000259" key="6">
    <source>
        <dbReference type="Pfam" id="PF02781"/>
    </source>
</evidence>
<dbReference type="InterPro" id="IPR022675">
    <property type="entry name" value="G6P_DH_C"/>
</dbReference>
<protein>
    <recommendedName>
        <fullName evidence="9">Glucose-6-phosphate 1-dehydrogenase</fullName>
    </recommendedName>
</protein>
<keyword evidence="8" id="KW-1185">Reference proteome</keyword>
<evidence type="ECO:0000313" key="7">
    <source>
        <dbReference type="EMBL" id="OQR83615.1"/>
    </source>
</evidence>
<evidence type="ECO:0000313" key="8">
    <source>
        <dbReference type="Proteomes" id="UP000243579"/>
    </source>
</evidence>
<dbReference type="SUPFAM" id="SSF55347">
    <property type="entry name" value="Glyceraldehyde-3-phosphate dehydrogenase-like, C-terminal domain"/>
    <property type="match status" value="1"/>
</dbReference>